<reference evidence="2 3" key="1">
    <citation type="journal article" date="2018" name="Int. J. Syst. Evol. Microbiol.">
        <title>Glycomyces paridis sp. nov., isolated from the medicinal plant Paris polyphylla.</title>
        <authorList>
            <person name="Fang X.M."/>
            <person name="Bai J.L."/>
            <person name="Su J."/>
            <person name="Zhao L.L."/>
            <person name="Liu H.Y."/>
            <person name="Ma B.P."/>
            <person name="Zhang Y.Q."/>
            <person name="Yu L.Y."/>
        </authorList>
    </citation>
    <scope>NUCLEOTIDE SEQUENCE [LARGE SCALE GENOMIC DNA]</scope>
    <source>
        <strain evidence="2 3">CPCC 204357</strain>
    </source>
</reference>
<keyword evidence="3" id="KW-1185">Reference proteome</keyword>
<dbReference type="InterPro" id="IPR038765">
    <property type="entry name" value="Papain-like_cys_pep_sf"/>
</dbReference>
<protein>
    <submittedName>
        <fullName evidence="2">Transglutaminase</fullName>
    </submittedName>
</protein>
<gene>
    <name evidence="2" type="ORF">E9998_17810</name>
</gene>
<proteinExistence type="predicted"/>
<evidence type="ECO:0000313" key="3">
    <source>
        <dbReference type="Proteomes" id="UP000305792"/>
    </source>
</evidence>
<name>A0A4S8PDQ4_9ACTN</name>
<feature type="domain" description="Transglutaminase-like" evidence="1">
    <location>
        <begin position="93"/>
        <end position="150"/>
    </location>
</feature>
<evidence type="ECO:0000259" key="1">
    <source>
        <dbReference type="Pfam" id="PF01841"/>
    </source>
</evidence>
<comment type="caution">
    <text evidence="2">The sequence shown here is derived from an EMBL/GenBank/DDBJ whole genome shotgun (WGS) entry which is preliminary data.</text>
</comment>
<dbReference type="AlphaFoldDB" id="A0A4S8PDQ4"/>
<dbReference type="RefSeq" id="WP_136531048.1">
    <property type="nucleotide sequence ID" value="NZ_STGX01000014.1"/>
</dbReference>
<dbReference type="SUPFAM" id="SSF54001">
    <property type="entry name" value="Cysteine proteinases"/>
    <property type="match status" value="1"/>
</dbReference>
<dbReference type="Proteomes" id="UP000305792">
    <property type="component" value="Unassembled WGS sequence"/>
</dbReference>
<dbReference type="Gene3D" id="3.10.620.30">
    <property type="match status" value="1"/>
</dbReference>
<sequence length="276" mass="30218">MTASAAGYDLPGVFTTLSPELAALASEVPSDPLEVCRTVQELVLHMIDIGPLDLPPERIADKDLRGAEEILGSLLRQNPAPLHVARPPTERVVGTCRDFVVVSCALLRLRGIAARARCGFATYFKEGEGIDHWVLEYRHEREDRWVRIDAQYVGLGRVEHDADLVEGQFLTGGEAWHRYRDGSIDPDAFGVAGTDHAWGVAEIRGNAVRDLAALMRVETLPWDEWGRMTASYEGETGPDYDALMDLIAATCAAHDPESIARLYASEDLAVPKSLGA</sequence>
<dbReference type="EMBL" id="STGX01000014">
    <property type="protein sequence ID" value="THV26419.1"/>
    <property type="molecule type" value="Genomic_DNA"/>
</dbReference>
<dbReference type="Pfam" id="PF01841">
    <property type="entry name" value="Transglut_core"/>
    <property type="match status" value="1"/>
</dbReference>
<evidence type="ECO:0000313" key="2">
    <source>
        <dbReference type="EMBL" id="THV26419.1"/>
    </source>
</evidence>
<dbReference type="InterPro" id="IPR002931">
    <property type="entry name" value="Transglutaminase-like"/>
</dbReference>
<dbReference type="OrthoDB" id="148799at2"/>
<organism evidence="2 3">
    <name type="scientific">Glycomyces paridis</name>
    <dbReference type="NCBI Taxonomy" id="2126555"/>
    <lineage>
        <taxon>Bacteria</taxon>
        <taxon>Bacillati</taxon>
        <taxon>Actinomycetota</taxon>
        <taxon>Actinomycetes</taxon>
        <taxon>Glycomycetales</taxon>
        <taxon>Glycomycetaceae</taxon>
        <taxon>Glycomyces</taxon>
    </lineage>
</organism>
<accession>A0A4S8PDQ4</accession>